<feature type="signal peptide" evidence="1">
    <location>
        <begin position="1"/>
        <end position="21"/>
    </location>
</feature>
<accession>A0A023FXY3</accession>
<keyword evidence="1" id="KW-0732">Signal</keyword>
<dbReference type="EMBL" id="GBBL01000594">
    <property type="protein sequence ID" value="JAC26726.1"/>
    <property type="molecule type" value="mRNA"/>
</dbReference>
<reference evidence="2" key="1">
    <citation type="submission" date="2014-03" db="EMBL/GenBank/DDBJ databases">
        <title>The sialotranscriptome of Amblyomma triste, Amblyomma parvum and Amblyomma cajennense ticks, uncovered by 454-based RNA-seq.</title>
        <authorList>
            <person name="Garcia G.R."/>
            <person name="Gardinassi L.G."/>
            <person name="Ribeiro J.M."/>
            <person name="Anatrielo E."/>
            <person name="Ferreira B.R."/>
            <person name="Moreira H.N."/>
            <person name="Mafra C."/>
            <person name="Olegario M.M."/>
            <person name="Szabo P.J."/>
            <person name="Miranda-Santos I.K."/>
            <person name="Maruyama S.R."/>
        </authorList>
    </citation>
    <scope>NUCLEOTIDE SEQUENCE</scope>
    <source>
        <strain evidence="2">Araguapaz</strain>
        <tissue evidence="2">Salivary glands</tissue>
    </source>
</reference>
<proteinExistence type="evidence at transcript level"/>
<dbReference type="AlphaFoldDB" id="A0A023FXY3"/>
<evidence type="ECO:0000313" key="2">
    <source>
        <dbReference type="EMBL" id="JAC26726.1"/>
    </source>
</evidence>
<name>A0A023FXY3_AMBPA</name>
<sequence>MLSMFVLSSIVLGIFIAPSEQNRIATTRMPLFRTYDISEFVGTPLPIWTYNSTSRANTTCQVDVMVNMSRYHIIYNRSKYEDERSRRSSSSLMDGNFTGFNLNTMAVGGLYMLVMELETIMYESPDYQCAVIQVSLKGSGPSWYELRVRNSSVTQGPSYECKMRFMEYARNGTQRYWDDCQQILKPKNRS</sequence>
<evidence type="ECO:0000256" key="1">
    <source>
        <dbReference type="SAM" id="SignalP"/>
    </source>
</evidence>
<organism evidence="2">
    <name type="scientific">Amblyomma parvum</name>
    <name type="common">South American tick</name>
    <dbReference type="NCBI Taxonomy" id="251391"/>
    <lineage>
        <taxon>Eukaryota</taxon>
        <taxon>Metazoa</taxon>
        <taxon>Ecdysozoa</taxon>
        <taxon>Arthropoda</taxon>
        <taxon>Chelicerata</taxon>
        <taxon>Arachnida</taxon>
        <taxon>Acari</taxon>
        <taxon>Parasitiformes</taxon>
        <taxon>Ixodida</taxon>
        <taxon>Ixodoidea</taxon>
        <taxon>Ixodidae</taxon>
        <taxon>Amblyomminae</taxon>
        <taxon>Amblyomma</taxon>
    </lineage>
</organism>
<feature type="chain" id="PRO_5001517763" evidence="1">
    <location>
        <begin position="22"/>
        <end position="190"/>
    </location>
</feature>
<protein>
    <submittedName>
        <fullName evidence="2">Putative lipocalin-3 1</fullName>
    </submittedName>
</protein>